<dbReference type="PANTHER" id="PTHR10696:SF33">
    <property type="entry name" value="GAMMA-BUTYROBETAINE DIOXYGENASE"/>
    <property type="match status" value="1"/>
</dbReference>
<proteinExistence type="inferred from homology"/>
<feature type="domain" description="TauD/TfdA-like" evidence="10">
    <location>
        <begin position="220"/>
        <end position="468"/>
    </location>
</feature>
<dbReference type="FunFam" id="3.60.130.10:FF:000001">
    <property type="entry name" value="Trimethyllysine dioxygenase, mitochondrial"/>
    <property type="match status" value="1"/>
</dbReference>
<comment type="similarity">
    <text evidence="4">Belongs to the gamma-BBH/TMLD family.</text>
</comment>
<accession>A0A913YY12</accession>
<dbReference type="AlphaFoldDB" id="A0A913YY12"/>
<dbReference type="InterPro" id="IPR003819">
    <property type="entry name" value="TauD/TfdA-like"/>
</dbReference>
<keyword evidence="9" id="KW-0408">Iron</keyword>
<dbReference type="Gene3D" id="3.30.2020.30">
    <property type="match status" value="1"/>
</dbReference>
<evidence type="ECO:0000256" key="9">
    <source>
        <dbReference type="ARBA" id="ARBA00023004"/>
    </source>
</evidence>
<dbReference type="InterPro" id="IPR042098">
    <property type="entry name" value="TauD-like_sf"/>
</dbReference>
<dbReference type="EnsemblMetazoa" id="XM_038188329.1">
    <property type="protein sequence ID" value="XP_038044257.1"/>
    <property type="gene ID" value="LOC119718898"/>
</dbReference>
<evidence type="ECO:0000256" key="1">
    <source>
        <dbReference type="ARBA" id="ARBA00001954"/>
    </source>
</evidence>
<evidence type="ECO:0000259" key="10">
    <source>
        <dbReference type="Pfam" id="PF02668"/>
    </source>
</evidence>
<name>A0A913YY12_PATMI</name>
<dbReference type="Pfam" id="PF06155">
    <property type="entry name" value="GBBH-like_N"/>
    <property type="match status" value="1"/>
</dbReference>
<comment type="cofactor">
    <cofactor evidence="1">
        <name>Fe(2+)</name>
        <dbReference type="ChEBI" id="CHEBI:29033"/>
    </cofactor>
</comment>
<evidence type="ECO:0000256" key="6">
    <source>
        <dbReference type="ARBA" id="ARBA00022873"/>
    </source>
</evidence>
<dbReference type="InterPro" id="IPR038492">
    <property type="entry name" value="GBBH-like_N_sf"/>
</dbReference>
<evidence type="ECO:0000313" key="13">
    <source>
        <dbReference type="Proteomes" id="UP000887568"/>
    </source>
</evidence>
<evidence type="ECO:0008006" key="14">
    <source>
        <dbReference type="Google" id="ProtNLM"/>
    </source>
</evidence>
<evidence type="ECO:0000256" key="4">
    <source>
        <dbReference type="ARBA" id="ARBA00008654"/>
    </source>
</evidence>
<evidence type="ECO:0000256" key="5">
    <source>
        <dbReference type="ARBA" id="ARBA00022723"/>
    </source>
</evidence>
<evidence type="ECO:0000256" key="8">
    <source>
        <dbReference type="ARBA" id="ARBA00023002"/>
    </source>
</evidence>
<dbReference type="InterPro" id="IPR010376">
    <property type="entry name" value="GBBH-like_N"/>
</dbReference>
<keyword evidence="6" id="KW-0124">Carnitine biosynthesis</keyword>
<dbReference type="GeneID" id="119718898"/>
<evidence type="ECO:0000256" key="7">
    <source>
        <dbReference type="ARBA" id="ARBA00022964"/>
    </source>
</evidence>
<keyword evidence="8" id="KW-0560">Oxidoreductase</keyword>
<evidence type="ECO:0000256" key="2">
    <source>
        <dbReference type="ARBA" id="ARBA00001961"/>
    </source>
</evidence>
<evidence type="ECO:0000259" key="11">
    <source>
        <dbReference type="Pfam" id="PF06155"/>
    </source>
</evidence>
<dbReference type="GO" id="GO:0045329">
    <property type="term" value="P:carnitine biosynthetic process"/>
    <property type="evidence" value="ECO:0007669"/>
    <property type="project" value="UniProtKB-KW"/>
</dbReference>
<dbReference type="CDD" id="cd00250">
    <property type="entry name" value="CAS_like"/>
    <property type="match status" value="1"/>
</dbReference>
<reference evidence="12" key="1">
    <citation type="submission" date="2022-11" db="UniProtKB">
        <authorList>
            <consortium name="EnsemblMetazoa"/>
        </authorList>
    </citation>
    <scope>IDENTIFICATION</scope>
</reference>
<organism evidence="12 13">
    <name type="scientific">Patiria miniata</name>
    <name type="common">Bat star</name>
    <name type="synonym">Asterina miniata</name>
    <dbReference type="NCBI Taxonomy" id="46514"/>
    <lineage>
        <taxon>Eukaryota</taxon>
        <taxon>Metazoa</taxon>
        <taxon>Echinodermata</taxon>
        <taxon>Eleutherozoa</taxon>
        <taxon>Asterozoa</taxon>
        <taxon>Asteroidea</taxon>
        <taxon>Valvatacea</taxon>
        <taxon>Valvatida</taxon>
        <taxon>Asterinidae</taxon>
        <taxon>Patiria</taxon>
    </lineage>
</organism>
<comment type="cofactor">
    <cofactor evidence="2">
        <name>L-ascorbate</name>
        <dbReference type="ChEBI" id="CHEBI:38290"/>
    </cofactor>
</comment>
<dbReference type="GO" id="GO:0008336">
    <property type="term" value="F:gamma-butyrobetaine dioxygenase activity"/>
    <property type="evidence" value="ECO:0007669"/>
    <property type="project" value="TreeGrafter"/>
</dbReference>
<keyword evidence="13" id="KW-1185">Reference proteome</keyword>
<dbReference type="GO" id="GO:0005739">
    <property type="term" value="C:mitochondrion"/>
    <property type="evidence" value="ECO:0007669"/>
    <property type="project" value="TreeGrafter"/>
</dbReference>
<dbReference type="PANTHER" id="PTHR10696">
    <property type="entry name" value="GAMMA-BUTYROBETAINE HYDROXYLASE-RELATED"/>
    <property type="match status" value="1"/>
</dbReference>
<dbReference type="RefSeq" id="XP_038044257.1">
    <property type="nucleotide sequence ID" value="XM_038188329.1"/>
</dbReference>
<sequence length="490" mass="55717">MATFFSVVSGEIKMPFRMMSSTFCKFLSPIRSRTSFARSTVRVSTAGPGGINPTSLGVAPYKNRSMLPSFSLFSRTCSTQSTTAYFAPPTLKRKEALLDDYGFKLNDVKMDDIKVDIDNKQLLVSWTNGKTQIYPFVWLRDNCRCSECFHPEALNRLIQLHQIDVDVVAKSVDISPNGKTLTIHWEGDGHQSQFPSNWLLLYRFEDSHDDRLLNPKVQFWGSDVDFRRFDFGDLLADDGALYDWLTELVTLGIAVVKDAPRELGQLQKLAARVAFIRPFVYGLTCHVKSPNPNPLHSAYTTVPMAMHTDIAYYMREAGIVMLHCIQEAEGTDGESLISDGFKVALDLKRADPEAFQLLSKYQFEFFDTGREDHGEFHTHARHKTIKLDDRGEIEAVAFSDHSRDAMLRVPVNKVLPIYRALSKFYDMLLASENCLKYKLKAGEIMTLNNQRALHGRSAFQGSRHLEVGYMEWDEVNSRIRVLAKNLQNQP</sequence>
<feature type="domain" description="Gamma-butyrobetaine hydroxylase-like N-terminal" evidence="11">
    <location>
        <begin position="114"/>
        <end position="199"/>
    </location>
</feature>
<protein>
    <recommendedName>
        <fullName evidence="14">Gamma-butyrobetaine dioxygenase</fullName>
    </recommendedName>
</protein>
<dbReference type="Pfam" id="PF02668">
    <property type="entry name" value="TauD"/>
    <property type="match status" value="1"/>
</dbReference>
<dbReference type="GO" id="GO:0046872">
    <property type="term" value="F:metal ion binding"/>
    <property type="evidence" value="ECO:0007669"/>
    <property type="project" value="UniProtKB-KW"/>
</dbReference>
<dbReference type="FunFam" id="3.30.2020.30:FF:000002">
    <property type="entry name" value="Putative gamma-butyrobetaine dioxygenase"/>
    <property type="match status" value="1"/>
</dbReference>
<dbReference type="OrthoDB" id="406634at2759"/>
<evidence type="ECO:0000256" key="3">
    <source>
        <dbReference type="ARBA" id="ARBA00005022"/>
    </source>
</evidence>
<dbReference type="InterPro" id="IPR050411">
    <property type="entry name" value="AlphaKG_dependent_hydroxylases"/>
</dbReference>
<comment type="pathway">
    <text evidence="3">Amine and polyamine biosynthesis; carnitine biosynthesis.</text>
</comment>
<dbReference type="OMA" id="QWIEALI"/>
<dbReference type="Proteomes" id="UP000887568">
    <property type="component" value="Unplaced"/>
</dbReference>
<dbReference type="Gene3D" id="3.60.130.10">
    <property type="entry name" value="Clavaminate synthase-like"/>
    <property type="match status" value="1"/>
</dbReference>
<evidence type="ECO:0000313" key="12">
    <source>
        <dbReference type="EnsemblMetazoa" id="XP_038044257.1"/>
    </source>
</evidence>
<keyword evidence="7" id="KW-0223">Dioxygenase</keyword>
<dbReference type="SUPFAM" id="SSF51197">
    <property type="entry name" value="Clavaminate synthase-like"/>
    <property type="match status" value="1"/>
</dbReference>
<keyword evidence="5" id="KW-0479">Metal-binding</keyword>